<evidence type="ECO:0000313" key="5">
    <source>
        <dbReference type="Proteomes" id="UP001165287"/>
    </source>
</evidence>
<feature type="domain" description="GFO/IDH/MocA-like oxidoreductase" evidence="3">
    <location>
        <begin position="142"/>
        <end position="286"/>
    </location>
</feature>
<dbReference type="SUPFAM" id="SSF51735">
    <property type="entry name" value="NAD(P)-binding Rossmann-fold domains"/>
    <property type="match status" value="1"/>
</dbReference>
<comment type="caution">
    <text evidence="4">The sequence shown here is derived from an EMBL/GenBank/DDBJ whole genome shotgun (WGS) entry which is preliminary data.</text>
</comment>
<keyword evidence="1" id="KW-0560">Oxidoreductase</keyword>
<dbReference type="Gene3D" id="3.30.360.10">
    <property type="entry name" value="Dihydrodipicolinate Reductase, domain 2"/>
    <property type="match status" value="1"/>
</dbReference>
<proteinExistence type="predicted"/>
<gene>
    <name evidence="4" type="ORF">K9V48_16625</name>
</gene>
<name>A0ABS7UV53_9BACI</name>
<feature type="domain" description="Gfo/Idh/MocA-like oxidoreductase N-terminal" evidence="2">
    <location>
        <begin position="8"/>
        <end position="132"/>
    </location>
</feature>
<evidence type="ECO:0000256" key="1">
    <source>
        <dbReference type="ARBA" id="ARBA00023002"/>
    </source>
</evidence>
<dbReference type="InterPro" id="IPR050463">
    <property type="entry name" value="Gfo/Idh/MocA_oxidrdct_glycsds"/>
</dbReference>
<evidence type="ECO:0000313" key="4">
    <source>
        <dbReference type="EMBL" id="MBZ5751825.1"/>
    </source>
</evidence>
<dbReference type="Pfam" id="PF22725">
    <property type="entry name" value="GFO_IDH_MocA_C3"/>
    <property type="match status" value="1"/>
</dbReference>
<accession>A0ABS7UV53</accession>
<reference evidence="4" key="1">
    <citation type="submission" date="2024-05" db="EMBL/GenBank/DDBJ databases">
        <title>Metabacillus sp. nov., isolated from the rhizosphere soil of tomato plants.</title>
        <authorList>
            <person name="Ma R."/>
        </authorList>
    </citation>
    <scope>NUCLEOTIDE SEQUENCE</scope>
    <source>
        <strain evidence="4">DBTR6</strain>
    </source>
</reference>
<dbReference type="SUPFAM" id="SSF55347">
    <property type="entry name" value="Glyceraldehyde-3-phosphate dehydrogenase-like, C-terminal domain"/>
    <property type="match status" value="1"/>
</dbReference>
<dbReference type="PANTHER" id="PTHR43818:SF11">
    <property type="entry name" value="BCDNA.GH03377"/>
    <property type="match status" value="1"/>
</dbReference>
<dbReference type="InterPro" id="IPR000683">
    <property type="entry name" value="Gfo/Idh/MocA-like_OxRdtase_N"/>
</dbReference>
<keyword evidence="5" id="KW-1185">Reference proteome</keyword>
<dbReference type="Pfam" id="PF01408">
    <property type="entry name" value="GFO_IDH_MocA"/>
    <property type="match status" value="1"/>
</dbReference>
<dbReference type="Proteomes" id="UP001165287">
    <property type="component" value="Unassembled WGS sequence"/>
</dbReference>
<evidence type="ECO:0000259" key="3">
    <source>
        <dbReference type="Pfam" id="PF22725"/>
    </source>
</evidence>
<dbReference type="PANTHER" id="PTHR43818">
    <property type="entry name" value="BCDNA.GH03377"/>
    <property type="match status" value="1"/>
</dbReference>
<evidence type="ECO:0000259" key="2">
    <source>
        <dbReference type="Pfam" id="PF01408"/>
    </source>
</evidence>
<protein>
    <submittedName>
        <fullName evidence="4">Gfo/Idh/MocA family oxidoreductase</fullName>
    </submittedName>
</protein>
<dbReference type="InterPro" id="IPR055170">
    <property type="entry name" value="GFO_IDH_MocA-like_dom"/>
</dbReference>
<dbReference type="RefSeq" id="WP_224140149.1">
    <property type="nucleotide sequence ID" value="NZ_JAIQUM010000040.1"/>
</dbReference>
<dbReference type="EMBL" id="JAIQUM010000040">
    <property type="protein sequence ID" value="MBZ5751825.1"/>
    <property type="molecule type" value="Genomic_DNA"/>
</dbReference>
<dbReference type="InterPro" id="IPR036291">
    <property type="entry name" value="NAD(P)-bd_dom_sf"/>
</dbReference>
<organism evidence="4 5">
    <name type="scientific">Metabacillus rhizolycopersici</name>
    <dbReference type="NCBI Taxonomy" id="2875709"/>
    <lineage>
        <taxon>Bacteria</taxon>
        <taxon>Bacillati</taxon>
        <taxon>Bacillota</taxon>
        <taxon>Bacilli</taxon>
        <taxon>Bacillales</taxon>
        <taxon>Bacillaceae</taxon>
        <taxon>Metabacillus</taxon>
    </lineage>
</organism>
<sequence length="397" mass="44468">MSIEKKKVRVGMIGYKFMGKAHSLAYRNLPFFFDTKFVPVMQAISGRNEAGVKKAAEKMGWDSYETDWRKLIQRDDIDVIDIVTPNSTHFEMAIAAAEAGKHIICEKPLSMNVNQAKRMYEAVQKNGVIHMICHNYRFAPAVQYAKKLIDQGRLGNIRHIRGTYLQDASMDPNLPITWRAKKEITGSGALGDIGSHSLDLARFLVGEFQEVVGVMETFIKQRPIQNEGLNVQVDATKMGEVTVDDATVILARFENGAIGTFEATKFAGGNLNGNRFEINGDKGSIRWDLENLNNLDVYFADDEPGLRGFRTINCTEEIHPYAGAYWPPAHIIGYEHTFINLLSDFMNGIADGISPKPNFEDGLRNQIVLESIEKSAMQKSWVNISEISNNSLVTNLK</sequence>
<dbReference type="Gene3D" id="3.40.50.720">
    <property type="entry name" value="NAD(P)-binding Rossmann-like Domain"/>
    <property type="match status" value="1"/>
</dbReference>